<name>A0A9D4WDH8_PEA</name>
<feature type="region of interest" description="Disordered" evidence="1">
    <location>
        <begin position="162"/>
        <end position="181"/>
    </location>
</feature>
<keyword evidence="3" id="KW-1185">Reference proteome</keyword>
<organism evidence="2 3">
    <name type="scientific">Pisum sativum</name>
    <name type="common">Garden pea</name>
    <name type="synonym">Lathyrus oleraceus</name>
    <dbReference type="NCBI Taxonomy" id="3888"/>
    <lineage>
        <taxon>Eukaryota</taxon>
        <taxon>Viridiplantae</taxon>
        <taxon>Streptophyta</taxon>
        <taxon>Embryophyta</taxon>
        <taxon>Tracheophyta</taxon>
        <taxon>Spermatophyta</taxon>
        <taxon>Magnoliopsida</taxon>
        <taxon>eudicotyledons</taxon>
        <taxon>Gunneridae</taxon>
        <taxon>Pentapetalae</taxon>
        <taxon>rosids</taxon>
        <taxon>fabids</taxon>
        <taxon>Fabales</taxon>
        <taxon>Fabaceae</taxon>
        <taxon>Papilionoideae</taxon>
        <taxon>50 kb inversion clade</taxon>
        <taxon>NPAAA clade</taxon>
        <taxon>Hologalegina</taxon>
        <taxon>IRL clade</taxon>
        <taxon>Fabeae</taxon>
        <taxon>Lathyrus</taxon>
    </lineage>
</organism>
<dbReference type="Gramene" id="Psat06G0474000-T1">
    <property type="protein sequence ID" value="KAI5399513.1"/>
    <property type="gene ID" value="KIW84_064740"/>
</dbReference>
<dbReference type="EMBL" id="JAMSHJ010000006">
    <property type="protein sequence ID" value="KAI5399513.1"/>
    <property type="molecule type" value="Genomic_DNA"/>
</dbReference>
<protein>
    <submittedName>
        <fullName evidence="2">Uncharacterized protein</fullName>
    </submittedName>
</protein>
<evidence type="ECO:0000256" key="1">
    <source>
        <dbReference type="SAM" id="MobiDB-lite"/>
    </source>
</evidence>
<accession>A0A9D4WDH8</accession>
<evidence type="ECO:0000313" key="2">
    <source>
        <dbReference type="EMBL" id="KAI5399513.1"/>
    </source>
</evidence>
<dbReference type="AlphaFoldDB" id="A0A9D4WDH8"/>
<feature type="compositionally biased region" description="Basic and acidic residues" evidence="1">
    <location>
        <begin position="1"/>
        <end position="19"/>
    </location>
</feature>
<comment type="caution">
    <text evidence="2">The sequence shown here is derived from an EMBL/GenBank/DDBJ whole genome shotgun (WGS) entry which is preliminary data.</text>
</comment>
<evidence type="ECO:0000313" key="3">
    <source>
        <dbReference type="Proteomes" id="UP001058974"/>
    </source>
</evidence>
<feature type="compositionally biased region" description="Polar residues" evidence="1">
    <location>
        <begin position="24"/>
        <end position="39"/>
    </location>
</feature>
<gene>
    <name evidence="2" type="ORF">KIW84_064740</name>
</gene>
<reference evidence="2 3" key="1">
    <citation type="journal article" date="2022" name="Nat. Genet.">
        <title>Improved pea reference genome and pan-genome highlight genomic features and evolutionary characteristics.</title>
        <authorList>
            <person name="Yang T."/>
            <person name="Liu R."/>
            <person name="Luo Y."/>
            <person name="Hu S."/>
            <person name="Wang D."/>
            <person name="Wang C."/>
            <person name="Pandey M.K."/>
            <person name="Ge S."/>
            <person name="Xu Q."/>
            <person name="Li N."/>
            <person name="Li G."/>
            <person name="Huang Y."/>
            <person name="Saxena R.K."/>
            <person name="Ji Y."/>
            <person name="Li M."/>
            <person name="Yan X."/>
            <person name="He Y."/>
            <person name="Liu Y."/>
            <person name="Wang X."/>
            <person name="Xiang C."/>
            <person name="Varshney R.K."/>
            <person name="Ding H."/>
            <person name="Gao S."/>
            <person name="Zong X."/>
        </authorList>
    </citation>
    <scope>NUCLEOTIDE SEQUENCE [LARGE SCALE GENOMIC DNA]</scope>
    <source>
        <strain evidence="2 3">cv. Zhongwan 6</strain>
    </source>
</reference>
<proteinExistence type="predicted"/>
<dbReference type="Proteomes" id="UP001058974">
    <property type="component" value="Chromosome 6"/>
</dbReference>
<feature type="region of interest" description="Disordered" evidence="1">
    <location>
        <begin position="1"/>
        <end position="39"/>
    </location>
</feature>
<sequence length="181" mass="20202">MPKNLEQDKRELHDIHQDGEANDIISSDTGANDDGASSGSKLKVVEKRTVEQGGVNQNTLIWQGGESTGSVHRGISVGPHAGHMHFTNNQQQPLHHEEAQIPPVRRTVVTPAPHLVDNQEDLFSMQDAMELPVEAERKFQLFEECTQVDKSLLLKEPNTTFHCSKSSGHSRRRRPGGFIWL</sequence>